<dbReference type="AlphaFoldDB" id="M0ND05"/>
<dbReference type="PATRIC" id="fig|1227456.3.peg.173"/>
<gene>
    <name evidence="5" type="ORF">C450_00807</name>
</gene>
<comment type="caution">
    <text evidence="5">The sequence shown here is derived from an EMBL/GenBank/DDBJ whole genome shotgun (WGS) entry which is preliminary data.</text>
</comment>
<keyword evidence="2" id="KW-1133">Transmembrane helix</keyword>
<accession>M0ND05</accession>
<feature type="transmembrane region" description="Helical" evidence="2">
    <location>
        <begin position="250"/>
        <end position="272"/>
    </location>
</feature>
<reference evidence="5 6" key="1">
    <citation type="journal article" date="2014" name="PLoS Genet.">
        <title>Phylogenetically driven sequencing of extremely halophilic archaea reveals strategies for static and dynamic osmo-response.</title>
        <authorList>
            <person name="Becker E.A."/>
            <person name="Seitzer P.M."/>
            <person name="Tritt A."/>
            <person name="Larsen D."/>
            <person name="Krusor M."/>
            <person name="Yao A.I."/>
            <person name="Wu D."/>
            <person name="Madern D."/>
            <person name="Eisen J.A."/>
            <person name="Darling A.E."/>
            <person name="Facciotti M.T."/>
        </authorList>
    </citation>
    <scope>NUCLEOTIDE SEQUENCE [LARGE SCALE GENOMIC DNA]</scope>
    <source>
        <strain evidence="5 6">DSM 8989</strain>
    </source>
</reference>
<feature type="compositionally biased region" description="Polar residues" evidence="1">
    <location>
        <begin position="34"/>
        <end position="46"/>
    </location>
</feature>
<dbReference type="EMBL" id="AOME01000007">
    <property type="protein sequence ID" value="EMA55741.1"/>
    <property type="molecule type" value="Genomic_DNA"/>
</dbReference>
<organism evidence="5 6">
    <name type="scientific">Halococcus salifodinae DSM 8989</name>
    <dbReference type="NCBI Taxonomy" id="1227456"/>
    <lineage>
        <taxon>Archaea</taxon>
        <taxon>Methanobacteriati</taxon>
        <taxon>Methanobacteriota</taxon>
        <taxon>Stenosarchaea group</taxon>
        <taxon>Halobacteria</taxon>
        <taxon>Halobacteriales</taxon>
        <taxon>Halococcaceae</taxon>
        <taxon>Halococcus</taxon>
    </lineage>
</organism>
<evidence type="ECO:0000259" key="4">
    <source>
        <dbReference type="Pfam" id="PF24036"/>
    </source>
</evidence>
<dbReference type="InterPro" id="IPR055769">
    <property type="entry name" value="DUF7345"/>
</dbReference>
<keyword evidence="6" id="KW-1185">Reference proteome</keyword>
<sequence length="401" mass="42862">MGILTGIGIACCLIVTGVGSAPAESARAITLEANTETDSSSASKPTLQQLQQSPPTAGGTDLHINISANGSAVWTLQYRFQLSDSNETAAFDQLSGNTSENPTEYQARFEQRISQALTTAENATGREMAISNVTVRATRNGTTGVVTYEFVWQNFAATDGTRLDIENSLAGLSLDNETQLTMSWPTSYEPVTVRPAPTERQANVVVWDGTTEFAEREPIVELALANSMANTTAAQADGGSSGEPAPGSNLPLSSISLIALVVVVGGLGVWMVRRREHDDTPLIPTDTAEDSETDHGTTSEEAVATPNGGTQDSPASETDNRSLELLSNEEQVIEVLRRSDGRAKQQQIVSELGWTDAKTSSVVSRLRDDGTIEGFRLGRENVLRLPDEATEDTTDDPRTDE</sequence>
<feature type="domain" description="DUF7343" evidence="3">
    <location>
        <begin position="325"/>
        <end position="386"/>
    </location>
</feature>
<feature type="region of interest" description="Disordered" evidence="1">
    <location>
        <begin position="34"/>
        <end position="59"/>
    </location>
</feature>
<feature type="compositionally biased region" description="Polar residues" evidence="1">
    <location>
        <begin position="307"/>
        <end position="317"/>
    </location>
</feature>
<evidence type="ECO:0000259" key="3">
    <source>
        <dbReference type="Pfam" id="PF24034"/>
    </source>
</evidence>
<dbReference type="Pfam" id="PF24036">
    <property type="entry name" value="DUF7345"/>
    <property type="match status" value="1"/>
</dbReference>
<evidence type="ECO:0000313" key="6">
    <source>
        <dbReference type="Proteomes" id="UP000011625"/>
    </source>
</evidence>
<name>M0ND05_9EURY</name>
<keyword evidence="2" id="KW-0812">Transmembrane</keyword>
<dbReference type="Pfam" id="PF24034">
    <property type="entry name" value="DUF7343"/>
    <property type="match status" value="1"/>
</dbReference>
<evidence type="ECO:0000313" key="5">
    <source>
        <dbReference type="EMBL" id="EMA55741.1"/>
    </source>
</evidence>
<feature type="region of interest" description="Disordered" evidence="1">
    <location>
        <begin position="280"/>
        <end position="324"/>
    </location>
</feature>
<dbReference type="Proteomes" id="UP000011625">
    <property type="component" value="Unassembled WGS sequence"/>
</dbReference>
<evidence type="ECO:0000256" key="2">
    <source>
        <dbReference type="SAM" id="Phobius"/>
    </source>
</evidence>
<feature type="domain" description="DUF7345" evidence="4">
    <location>
        <begin position="64"/>
        <end position="188"/>
    </location>
</feature>
<evidence type="ECO:0000256" key="1">
    <source>
        <dbReference type="SAM" id="MobiDB-lite"/>
    </source>
</evidence>
<proteinExistence type="predicted"/>
<keyword evidence="2" id="KW-0472">Membrane</keyword>
<dbReference type="STRING" id="1227456.C450_00807"/>
<dbReference type="InterPro" id="IPR055767">
    <property type="entry name" value="DUF7343"/>
</dbReference>
<protein>
    <submittedName>
        <fullName evidence="5">Uncharacterized protein</fullName>
    </submittedName>
</protein>